<dbReference type="EMBL" id="JRES01000941">
    <property type="protein sequence ID" value="KNC26984.1"/>
    <property type="molecule type" value="Genomic_DNA"/>
</dbReference>
<dbReference type="Pfam" id="PF06477">
    <property type="entry name" value="DUF1091"/>
    <property type="match status" value="2"/>
</dbReference>
<protein>
    <submittedName>
        <fullName evidence="2">Uncharacterized protein</fullName>
    </submittedName>
</protein>
<dbReference type="PANTHER" id="PTHR20898">
    <property type="entry name" value="DAEDALUS ON 3-RELATED-RELATED"/>
    <property type="match status" value="1"/>
</dbReference>
<evidence type="ECO:0000313" key="2">
    <source>
        <dbReference type="EMBL" id="KNC26984.1"/>
    </source>
</evidence>
<keyword evidence="1" id="KW-1133">Transmembrane helix</keyword>
<reference evidence="2 3" key="1">
    <citation type="journal article" date="2015" name="Nat. Commun.">
        <title>Lucilia cuprina genome unlocks parasitic fly biology to underpin future interventions.</title>
        <authorList>
            <person name="Anstead C.A."/>
            <person name="Korhonen P.K."/>
            <person name="Young N.D."/>
            <person name="Hall R.S."/>
            <person name="Jex A.R."/>
            <person name="Murali S.C."/>
            <person name="Hughes D.S."/>
            <person name="Lee S.F."/>
            <person name="Perry T."/>
            <person name="Stroehlein A.J."/>
            <person name="Ansell B.R."/>
            <person name="Breugelmans B."/>
            <person name="Hofmann A."/>
            <person name="Qu J."/>
            <person name="Dugan S."/>
            <person name="Lee S.L."/>
            <person name="Chao H."/>
            <person name="Dinh H."/>
            <person name="Han Y."/>
            <person name="Doddapaneni H.V."/>
            <person name="Worley K.C."/>
            <person name="Muzny D.M."/>
            <person name="Ioannidis P."/>
            <person name="Waterhouse R.M."/>
            <person name="Zdobnov E.M."/>
            <person name="James P.J."/>
            <person name="Bagnall N.H."/>
            <person name="Kotze A.C."/>
            <person name="Gibbs R.A."/>
            <person name="Richards S."/>
            <person name="Batterham P."/>
            <person name="Gasser R.B."/>
        </authorList>
    </citation>
    <scope>NUCLEOTIDE SEQUENCE [LARGE SCALE GENOMIC DNA]</scope>
    <source>
        <strain evidence="2 3">LS</strain>
        <tissue evidence="2">Full body</tissue>
    </source>
</reference>
<keyword evidence="1" id="KW-0472">Membrane</keyword>
<dbReference type="Proteomes" id="UP000037069">
    <property type="component" value="Unassembled WGS sequence"/>
</dbReference>
<keyword evidence="1" id="KW-0812">Transmembrane</keyword>
<organism evidence="2 3">
    <name type="scientific">Lucilia cuprina</name>
    <name type="common">Green bottle fly</name>
    <name type="synonym">Australian sheep blowfly</name>
    <dbReference type="NCBI Taxonomy" id="7375"/>
    <lineage>
        <taxon>Eukaryota</taxon>
        <taxon>Metazoa</taxon>
        <taxon>Ecdysozoa</taxon>
        <taxon>Arthropoda</taxon>
        <taxon>Hexapoda</taxon>
        <taxon>Insecta</taxon>
        <taxon>Pterygota</taxon>
        <taxon>Neoptera</taxon>
        <taxon>Endopterygota</taxon>
        <taxon>Diptera</taxon>
        <taxon>Brachycera</taxon>
        <taxon>Muscomorpha</taxon>
        <taxon>Oestroidea</taxon>
        <taxon>Calliphoridae</taxon>
        <taxon>Luciliinae</taxon>
        <taxon>Lucilia</taxon>
    </lineage>
</organism>
<dbReference type="PANTHER" id="PTHR20898:SF0">
    <property type="entry name" value="DAEDALUS ON 3-RELATED"/>
    <property type="match status" value="1"/>
</dbReference>
<dbReference type="InterPro" id="IPR010512">
    <property type="entry name" value="DUF1091"/>
</dbReference>
<name>A0A0L0C6D4_LUCCU</name>
<dbReference type="OMA" id="YVPECQF"/>
<comment type="caution">
    <text evidence="2">The sequence shown here is derived from an EMBL/GenBank/DDBJ whole genome shotgun (WGS) entry which is preliminary data.</text>
</comment>
<accession>A0A0L0C6D4</accession>
<gene>
    <name evidence="2" type="ORF">FF38_09211</name>
</gene>
<keyword evidence="3" id="KW-1185">Reference proteome</keyword>
<proteinExistence type="predicted"/>
<evidence type="ECO:0000256" key="1">
    <source>
        <dbReference type="SAM" id="Phobius"/>
    </source>
</evidence>
<dbReference type="OrthoDB" id="8020757at2759"/>
<evidence type="ECO:0000313" key="3">
    <source>
        <dbReference type="Proteomes" id="UP000037069"/>
    </source>
</evidence>
<dbReference type="AlphaFoldDB" id="A0A0L0C6D4"/>
<feature type="transmembrane region" description="Helical" evidence="1">
    <location>
        <begin position="7"/>
        <end position="26"/>
    </location>
</feature>
<sequence>MLRTRCHHVFAIYSIVFIFYNLTITAKRIEIETISCHPNSLDIIGDTNCFVRRDQNNVTKISMFINILKTVDTFDVRHTLELYRKNTAVRLKALDVKVNACKFLDTAQKQKILGIFKEQLKCVLNVVPHCPLKRNLRIELETLNCQHNASDYVGALSCTLRMDEKDNITKASMFINLIRKLKSFDFRYTLEMSRINMTRLKVMDVRVNVCNFLNTAQKQKLFKNFKEQILELLNVIPTCPIKRNFYLGFTRMQCLHNSSDIVRDFNCSLRSSDNNRFNMFDAYFIFSQPFISFDIQAIINVFPKKSRQWTLFNVRLNGCQFLEMAHRQAFFRIFTKTLNKYMNVKMLKCPMRENFNYTVSGFKYDENDFPSYVPESEVQGILHVFVKNKQIGFSTLWGYVKYLKKTVANSNGNRTYDP</sequence>
<dbReference type="SMART" id="SM00697">
    <property type="entry name" value="DM8"/>
    <property type="match status" value="1"/>
</dbReference>